<feature type="region of interest" description="Disordered" evidence="5">
    <location>
        <begin position="144"/>
        <end position="199"/>
    </location>
</feature>
<gene>
    <name evidence="9" type="ORF">GCM10022377_17170</name>
</gene>
<reference evidence="10" key="1">
    <citation type="journal article" date="2019" name="Int. J. Syst. Evol. Microbiol.">
        <title>The Global Catalogue of Microorganisms (GCM) 10K type strain sequencing project: providing services to taxonomists for standard genome sequencing and annotation.</title>
        <authorList>
            <consortium name="The Broad Institute Genomics Platform"/>
            <consortium name="The Broad Institute Genome Sequencing Center for Infectious Disease"/>
            <person name="Wu L."/>
            <person name="Ma J."/>
        </authorList>
    </citation>
    <scope>NUCLEOTIDE SEQUENCE [LARGE SCALE GENOMIC DNA]</scope>
    <source>
        <strain evidence="10">JCM 16961</strain>
    </source>
</reference>
<evidence type="ECO:0000256" key="4">
    <source>
        <dbReference type="ARBA" id="ARBA00023008"/>
    </source>
</evidence>
<dbReference type="EMBL" id="BAABCJ010000002">
    <property type="protein sequence ID" value="GAA3704032.1"/>
    <property type="molecule type" value="Genomic_DNA"/>
</dbReference>
<dbReference type="Gene3D" id="2.60.40.1220">
    <property type="match status" value="1"/>
</dbReference>
<evidence type="ECO:0000259" key="8">
    <source>
        <dbReference type="Pfam" id="PF04234"/>
    </source>
</evidence>
<evidence type="ECO:0000256" key="5">
    <source>
        <dbReference type="SAM" id="MobiDB-lite"/>
    </source>
</evidence>
<evidence type="ECO:0000313" key="9">
    <source>
        <dbReference type="EMBL" id="GAA3704032.1"/>
    </source>
</evidence>
<comment type="caution">
    <text evidence="9">The sequence shown here is derived from an EMBL/GenBank/DDBJ whole genome shotgun (WGS) entry which is preliminary data.</text>
</comment>
<evidence type="ECO:0000256" key="7">
    <source>
        <dbReference type="SAM" id="SignalP"/>
    </source>
</evidence>
<dbReference type="InterPro" id="IPR014755">
    <property type="entry name" value="Cu-Rt/internalin_Ig-like"/>
</dbReference>
<dbReference type="Proteomes" id="UP001501536">
    <property type="component" value="Unassembled WGS sequence"/>
</dbReference>
<keyword evidence="3 7" id="KW-0732">Signal</keyword>
<feature type="region of interest" description="Disordered" evidence="5">
    <location>
        <begin position="229"/>
        <end position="260"/>
    </location>
</feature>
<feature type="signal peptide" evidence="7">
    <location>
        <begin position="1"/>
        <end position="42"/>
    </location>
</feature>
<evidence type="ECO:0000313" key="10">
    <source>
        <dbReference type="Proteomes" id="UP001501536"/>
    </source>
</evidence>
<dbReference type="Pfam" id="PF04234">
    <property type="entry name" value="CopC"/>
    <property type="match status" value="1"/>
</dbReference>
<dbReference type="SUPFAM" id="SSF81296">
    <property type="entry name" value="E set domains"/>
    <property type="match status" value="1"/>
</dbReference>
<evidence type="ECO:0000256" key="6">
    <source>
        <dbReference type="SAM" id="Phobius"/>
    </source>
</evidence>
<protein>
    <recommendedName>
        <fullName evidence="8">CopC domain-containing protein</fullName>
    </recommendedName>
</protein>
<dbReference type="InterPro" id="IPR007348">
    <property type="entry name" value="CopC_dom"/>
</dbReference>
<organism evidence="9 10">
    <name type="scientific">Zhihengliuella alba</name>
    <dbReference type="NCBI Taxonomy" id="547018"/>
    <lineage>
        <taxon>Bacteria</taxon>
        <taxon>Bacillati</taxon>
        <taxon>Actinomycetota</taxon>
        <taxon>Actinomycetes</taxon>
        <taxon>Micrococcales</taxon>
        <taxon>Micrococcaceae</taxon>
        <taxon>Zhihengliuella</taxon>
    </lineage>
</organism>
<feature type="chain" id="PRO_5047319141" description="CopC domain-containing protein" evidence="7">
    <location>
        <begin position="43"/>
        <end position="260"/>
    </location>
</feature>
<dbReference type="RefSeq" id="WP_344882914.1">
    <property type="nucleotide sequence ID" value="NZ_BAABCJ010000002.1"/>
</dbReference>
<feature type="domain" description="CopC" evidence="8">
    <location>
        <begin position="43"/>
        <end position="131"/>
    </location>
</feature>
<keyword evidence="2" id="KW-0479">Metal-binding</keyword>
<keyword evidence="10" id="KW-1185">Reference proteome</keyword>
<evidence type="ECO:0000256" key="1">
    <source>
        <dbReference type="ARBA" id="ARBA00004196"/>
    </source>
</evidence>
<sequence length="260" mass="25839">MHSLRSSRAAAAPASSLRAALAAAFACLAVLAAVALAPAAHAHDQLLSTDPESGAALERSPETIGLTFSGEIQEIGSAFELTAADGTDYPTSAAIERTDVTVTPSDALPAGEYTLSWRVISSDGHPIEGTTANGQAVTFSVAGAPAETGPSESSPAASDAAEPPASQPAGESTAAGAATETQDDEKQDDATQDDAAEQPAGDPMAALWIALAAIAAAALVWIVAAKARRVTEGQKQARASDSDQRGTGGASGDSTSGGRS</sequence>
<proteinExistence type="predicted"/>
<keyword evidence="4" id="KW-0186">Copper</keyword>
<evidence type="ECO:0000256" key="2">
    <source>
        <dbReference type="ARBA" id="ARBA00022723"/>
    </source>
</evidence>
<dbReference type="InterPro" id="IPR032694">
    <property type="entry name" value="CopC/D"/>
</dbReference>
<keyword evidence="6" id="KW-1133">Transmembrane helix</keyword>
<feature type="compositionally biased region" description="Acidic residues" evidence="5">
    <location>
        <begin position="181"/>
        <end position="196"/>
    </location>
</feature>
<keyword evidence="6" id="KW-0812">Transmembrane</keyword>
<accession>A0ABP7DD29</accession>
<comment type="subcellular location">
    <subcellularLocation>
        <location evidence="1">Cell envelope</location>
    </subcellularLocation>
</comment>
<dbReference type="InterPro" id="IPR014756">
    <property type="entry name" value="Ig_E-set"/>
</dbReference>
<dbReference type="PANTHER" id="PTHR34820:SF4">
    <property type="entry name" value="INNER MEMBRANE PROTEIN YEBZ"/>
    <property type="match status" value="1"/>
</dbReference>
<keyword evidence="6" id="KW-0472">Membrane</keyword>
<feature type="transmembrane region" description="Helical" evidence="6">
    <location>
        <begin position="205"/>
        <end position="225"/>
    </location>
</feature>
<evidence type="ECO:0000256" key="3">
    <source>
        <dbReference type="ARBA" id="ARBA00022729"/>
    </source>
</evidence>
<dbReference type="PANTHER" id="PTHR34820">
    <property type="entry name" value="INNER MEMBRANE PROTEIN YEBZ"/>
    <property type="match status" value="1"/>
</dbReference>
<name>A0ABP7DD29_9MICC</name>
<feature type="compositionally biased region" description="Low complexity" evidence="5">
    <location>
        <begin position="150"/>
        <end position="180"/>
    </location>
</feature>